<dbReference type="AlphaFoldDB" id="A0AAN6U0U2"/>
<comment type="caution">
    <text evidence="1">The sequence shown here is derived from an EMBL/GenBank/DDBJ whole genome shotgun (WGS) entry which is preliminary data.</text>
</comment>
<proteinExistence type="predicted"/>
<accession>A0AAN6U0U2</accession>
<organism evidence="1 2">
    <name type="scientific">Parathielavia appendiculata</name>
    <dbReference type="NCBI Taxonomy" id="2587402"/>
    <lineage>
        <taxon>Eukaryota</taxon>
        <taxon>Fungi</taxon>
        <taxon>Dikarya</taxon>
        <taxon>Ascomycota</taxon>
        <taxon>Pezizomycotina</taxon>
        <taxon>Sordariomycetes</taxon>
        <taxon>Sordariomycetidae</taxon>
        <taxon>Sordariales</taxon>
        <taxon>Chaetomiaceae</taxon>
        <taxon>Parathielavia</taxon>
    </lineage>
</organism>
<dbReference type="GeneID" id="87823904"/>
<name>A0AAN6U0U2_9PEZI</name>
<evidence type="ECO:0000313" key="2">
    <source>
        <dbReference type="Proteomes" id="UP001302602"/>
    </source>
</evidence>
<reference evidence="1" key="2">
    <citation type="submission" date="2023-05" db="EMBL/GenBank/DDBJ databases">
        <authorList>
            <consortium name="Lawrence Berkeley National Laboratory"/>
            <person name="Steindorff A."/>
            <person name="Hensen N."/>
            <person name="Bonometti L."/>
            <person name="Westerberg I."/>
            <person name="Brannstrom I.O."/>
            <person name="Guillou S."/>
            <person name="Cros-Aarteil S."/>
            <person name="Calhoun S."/>
            <person name="Haridas S."/>
            <person name="Kuo A."/>
            <person name="Mondo S."/>
            <person name="Pangilinan J."/>
            <person name="Riley R."/>
            <person name="Labutti K."/>
            <person name="Andreopoulos B."/>
            <person name="Lipzen A."/>
            <person name="Chen C."/>
            <person name="Yanf M."/>
            <person name="Daum C."/>
            <person name="Ng V."/>
            <person name="Clum A."/>
            <person name="Ohm R."/>
            <person name="Martin F."/>
            <person name="Silar P."/>
            <person name="Natvig D."/>
            <person name="Lalanne C."/>
            <person name="Gautier V."/>
            <person name="Ament-Velasquez S.L."/>
            <person name="Kruys A."/>
            <person name="Hutchinson M.I."/>
            <person name="Powell A.J."/>
            <person name="Barry K."/>
            <person name="Miller A.N."/>
            <person name="Grigoriev I.V."/>
            <person name="Debuchy R."/>
            <person name="Gladieux P."/>
            <person name="Thoren M.H."/>
            <person name="Johannesson H."/>
        </authorList>
    </citation>
    <scope>NUCLEOTIDE SEQUENCE</scope>
    <source>
        <strain evidence="1">CBS 731.68</strain>
    </source>
</reference>
<sequence>MDSKCCCHVIENPSSAYDRQGHLDRPSPQPFQRRRALLCSESEPRPYTFQRAASGSRRYAAVEMVVRQPSESVDLTCGSWQTDPWKVSMRFANVNSEVTRNCDRRMRSSLKDELYRRITRGHLVVVGNPFQKVFPGYRKGAEEDGELEATMDS</sequence>
<reference evidence="1" key="1">
    <citation type="journal article" date="2023" name="Mol. Phylogenet. Evol.">
        <title>Genome-scale phylogeny and comparative genomics of the fungal order Sordariales.</title>
        <authorList>
            <person name="Hensen N."/>
            <person name="Bonometti L."/>
            <person name="Westerberg I."/>
            <person name="Brannstrom I.O."/>
            <person name="Guillou S."/>
            <person name="Cros-Aarteil S."/>
            <person name="Calhoun S."/>
            <person name="Haridas S."/>
            <person name="Kuo A."/>
            <person name="Mondo S."/>
            <person name="Pangilinan J."/>
            <person name="Riley R."/>
            <person name="LaButti K."/>
            <person name="Andreopoulos B."/>
            <person name="Lipzen A."/>
            <person name="Chen C."/>
            <person name="Yan M."/>
            <person name="Daum C."/>
            <person name="Ng V."/>
            <person name="Clum A."/>
            <person name="Steindorff A."/>
            <person name="Ohm R.A."/>
            <person name="Martin F."/>
            <person name="Silar P."/>
            <person name="Natvig D.O."/>
            <person name="Lalanne C."/>
            <person name="Gautier V."/>
            <person name="Ament-Velasquez S.L."/>
            <person name="Kruys A."/>
            <person name="Hutchinson M.I."/>
            <person name="Powell A.J."/>
            <person name="Barry K."/>
            <person name="Miller A.N."/>
            <person name="Grigoriev I.V."/>
            <person name="Debuchy R."/>
            <person name="Gladieux P."/>
            <person name="Hiltunen Thoren M."/>
            <person name="Johannesson H."/>
        </authorList>
    </citation>
    <scope>NUCLEOTIDE SEQUENCE</scope>
    <source>
        <strain evidence="1">CBS 731.68</strain>
    </source>
</reference>
<dbReference type="EMBL" id="MU853227">
    <property type="protein sequence ID" value="KAK4124337.1"/>
    <property type="molecule type" value="Genomic_DNA"/>
</dbReference>
<keyword evidence="2" id="KW-1185">Reference proteome</keyword>
<protein>
    <submittedName>
        <fullName evidence="1">Uncharacterized protein</fullName>
    </submittedName>
</protein>
<evidence type="ECO:0000313" key="1">
    <source>
        <dbReference type="EMBL" id="KAK4124337.1"/>
    </source>
</evidence>
<dbReference type="RefSeq" id="XP_062648108.1">
    <property type="nucleotide sequence ID" value="XM_062787134.1"/>
</dbReference>
<gene>
    <name evidence="1" type="ORF">N657DRAFT_388463</name>
</gene>
<dbReference type="Proteomes" id="UP001302602">
    <property type="component" value="Unassembled WGS sequence"/>
</dbReference>